<feature type="compositionally biased region" description="Low complexity" evidence="1">
    <location>
        <begin position="582"/>
        <end position="597"/>
    </location>
</feature>
<evidence type="ECO:0000256" key="1">
    <source>
        <dbReference type="SAM" id="MobiDB-lite"/>
    </source>
</evidence>
<feature type="compositionally biased region" description="Polar residues" evidence="1">
    <location>
        <begin position="571"/>
        <end position="581"/>
    </location>
</feature>
<dbReference type="InterPro" id="IPR004330">
    <property type="entry name" value="FAR1_DNA_bnd_dom"/>
</dbReference>
<dbReference type="Pfam" id="PF03101">
    <property type="entry name" value="FAR1"/>
    <property type="match status" value="1"/>
</dbReference>
<dbReference type="PANTHER" id="PTHR47718">
    <property type="entry name" value="OS01G0519700 PROTEIN"/>
    <property type="match status" value="1"/>
</dbReference>
<evidence type="ECO:0000313" key="4">
    <source>
        <dbReference type="Proteomes" id="UP000245207"/>
    </source>
</evidence>
<keyword evidence="4" id="KW-1185">Reference proteome</keyword>
<feature type="domain" description="FAR1" evidence="2">
    <location>
        <begin position="53"/>
        <end position="139"/>
    </location>
</feature>
<dbReference type="STRING" id="35608.A0A2U1M350"/>
<proteinExistence type="predicted"/>
<accession>A0A2U1M350</accession>
<dbReference type="Proteomes" id="UP000245207">
    <property type="component" value="Unassembled WGS sequence"/>
</dbReference>
<protein>
    <recommendedName>
        <fullName evidence="2">FAR1 domain-containing protein</fullName>
    </recommendedName>
</protein>
<dbReference type="AlphaFoldDB" id="A0A2U1M350"/>
<evidence type="ECO:0000313" key="3">
    <source>
        <dbReference type="EMBL" id="PWA55682.1"/>
    </source>
</evidence>
<feature type="region of interest" description="Disordered" evidence="1">
    <location>
        <begin position="570"/>
        <end position="597"/>
    </location>
</feature>
<dbReference type="PANTHER" id="PTHR47718:SF13">
    <property type="entry name" value="OS09G0290500 PROTEIN"/>
    <property type="match status" value="1"/>
</dbReference>
<gene>
    <name evidence="3" type="ORF">CTI12_AA419090</name>
</gene>
<dbReference type="EMBL" id="PKPP01006688">
    <property type="protein sequence ID" value="PWA55682.1"/>
    <property type="molecule type" value="Genomic_DNA"/>
</dbReference>
<feature type="region of interest" description="Disordered" evidence="1">
    <location>
        <begin position="522"/>
        <end position="551"/>
    </location>
</feature>
<organism evidence="3 4">
    <name type="scientific">Artemisia annua</name>
    <name type="common">Sweet wormwood</name>
    <dbReference type="NCBI Taxonomy" id="35608"/>
    <lineage>
        <taxon>Eukaryota</taxon>
        <taxon>Viridiplantae</taxon>
        <taxon>Streptophyta</taxon>
        <taxon>Embryophyta</taxon>
        <taxon>Tracheophyta</taxon>
        <taxon>Spermatophyta</taxon>
        <taxon>Magnoliopsida</taxon>
        <taxon>eudicotyledons</taxon>
        <taxon>Gunneridae</taxon>
        <taxon>Pentapetalae</taxon>
        <taxon>asterids</taxon>
        <taxon>campanulids</taxon>
        <taxon>Asterales</taxon>
        <taxon>Asteraceae</taxon>
        <taxon>Asteroideae</taxon>
        <taxon>Anthemideae</taxon>
        <taxon>Artemisiinae</taxon>
        <taxon>Artemisia</taxon>
    </lineage>
</organism>
<comment type="caution">
    <text evidence="3">The sequence shown here is derived from an EMBL/GenBank/DDBJ whole genome shotgun (WGS) entry which is preliminary data.</text>
</comment>
<evidence type="ECO:0000259" key="2">
    <source>
        <dbReference type="Pfam" id="PF03101"/>
    </source>
</evidence>
<sequence>MNQVFFDHNLIFGNGRDCCFDLEKETNCEILNEEGIEEPKLGMTFDTIEELADFYAKYGKKMGFGVFKRSSQKSQNDEETKYVTVACNRAQKSTSNAKNTLNPRPITKTNCGARVCAVLATDKKWYVTKVSLEHNHPFSPSKGRFYLCHRVVNRRVKRQLEIHQGAGVRMNKSFNTFVVESGGYENLPFTEKDCRNYVDKVKRLKFGEGDAEAIQGYFTKKLPEKFGKHKKYKSIKYKLKKAVYDSLTSSEFDESWNIMLETYELKDNKWLKDLYAERHRWVPCFVKDTFWARMSTTQRSESINSFFDKYLNKKTTLKQFVEQYEKALRDRAEKENIEDFNSYNSWYPPITRYAMEEQMKSVLTNAKFKEFREELTGKMYCGIRSLKSQNEYLEYEVFEDVMYDEKIVKKQFAVWFRKGDTHEECDIRYVGRRYDKMCNAFSEVADLASEVDEKCTLVLDRVNELKSEILGGKTSTSSPMCTPHMTAPTKDEENIRDPIKVTGKGRPAGRIKSISEKIITKTQKKKKKLQDTDNIGAEGNETTKKRSKKAKEDLTFQMQQLQHLTFQMQQSSHHNSLNASVNSPNTTIPPTTTLNPA</sequence>
<dbReference type="OrthoDB" id="747268at2759"/>
<name>A0A2U1M350_ARTAN</name>
<reference evidence="3 4" key="1">
    <citation type="journal article" date="2018" name="Mol. Plant">
        <title>The genome of Artemisia annua provides insight into the evolution of Asteraceae family and artemisinin biosynthesis.</title>
        <authorList>
            <person name="Shen Q."/>
            <person name="Zhang L."/>
            <person name="Liao Z."/>
            <person name="Wang S."/>
            <person name="Yan T."/>
            <person name="Shi P."/>
            <person name="Liu M."/>
            <person name="Fu X."/>
            <person name="Pan Q."/>
            <person name="Wang Y."/>
            <person name="Lv Z."/>
            <person name="Lu X."/>
            <person name="Zhang F."/>
            <person name="Jiang W."/>
            <person name="Ma Y."/>
            <person name="Chen M."/>
            <person name="Hao X."/>
            <person name="Li L."/>
            <person name="Tang Y."/>
            <person name="Lv G."/>
            <person name="Zhou Y."/>
            <person name="Sun X."/>
            <person name="Brodelius P.E."/>
            <person name="Rose J.K.C."/>
            <person name="Tang K."/>
        </authorList>
    </citation>
    <scope>NUCLEOTIDE SEQUENCE [LARGE SCALE GENOMIC DNA]</scope>
    <source>
        <strain evidence="4">cv. Huhao1</strain>
        <tissue evidence="3">Leaf</tissue>
    </source>
</reference>